<name>I2MT50_STRT9</name>
<accession>I2MT50</accession>
<evidence type="ECO:0000256" key="4">
    <source>
        <dbReference type="SAM" id="MobiDB-lite"/>
    </source>
</evidence>
<gene>
    <name evidence="6" type="ORF">STSU_033335</name>
</gene>
<dbReference type="InterPro" id="IPR013216">
    <property type="entry name" value="Methyltransf_11"/>
</dbReference>
<dbReference type="EMBL" id="CP029159">
    <property type="protein sequence ID" value="QKM71270.1"/>
    <property type="molecule type" value="Genomic_DNA"/>
</dbReference>
<keyword evidence="2" id="KW-0808">Transferase</keyword>
<evidence type="ECO:0000256" key="3">
    <source>
        <dbReference type="ARBA" id="ARBA00022691"/>
    </source>
</evidence>
<feature type="compositionally biased region" description="Basic and acidic residues" evidence="4">
    <location>
        <begin position="45"/>
        <end position="55"/>
    </location>
</feature>
<evidence type="ECO:0000313" key="7">
    <source>
        <dbReference type="Proteomes" id="UP000005940"/>
    </source>
</evidence>
<keyword evidence="3" id="KW-0949">S-adenosyl-L-methionine</keyword>
<evidence type="ECO:0000313" key="6">
    <source>
        <dbReference type="EMBL" id="QKM71270.1"/>
    </source>
</evidence>
<dbReference type="Proteomes" id="UP000005940">
    <property type="component" value="Chromosome"/>
</dbReference>
<dbReference type="PANTHER" id="PTHR43464:SF19">
    <property type="entry name" value="UBIQUINONE BIOSYNTHESIS O-METHYLTRANSFERASE, MITOCHONDRIAL"/>
    <property type="match status" value="1"/>
</dbReference>
<dbReference type="GO" id="GO:0008757">
    <property type="term" value="F:S-adenosylmethionine-dependent methyltransferase activity"/>
    <property type="evidence" value="ECO:0007669"/>
    <property type="project" value="InterPro"/>
</dbReference>
<reference evidence="6 7" key="1">
    <citation type="journal article" date="2012" name="J. Bacteriol.">
        <title>Draft genome of Streptomyces tsukubaensis NRRL 18488, the producer of the clinically important immunosuppressant tacrolimus (FK506).</title>
        <authorList>
            <person name="Barreiro C."/>
            <person name="Prieto C."/>
            <person name="Sola-Landa A."/>
            <person name="Solera E."/>
            <person name="Martinez-Castro M."/>
            <person name="Perez-Redondo R."/>
            <person name="Garcia-Estrada C."/>
            <person name="Aparicio J.F."/>
            <person name="Fernandez-Martinez L.T."/>
            <person name="Santos-Aberturas J."/>
            <person name="Salehi-Najafabadi Z."/>
            <person name="Rodriguez-Garcia A."/>
            <person name="Tauch A."/>
            <person name="Martin J.F."/>
        </authorList>
    </citation>
    <scope>NUCLEOTIDE SEQUENCE [LARGE SCALE GENOMIC DNA]</scope>
    <source>
        <strain evidence="7">DSM 42081 / NBRC 108919 / NRRL 18488 / 9993</strain>
    </source>
</reference>
<sequence>MRNNDWHGGDYTAAGDAWAHAADDVTATALAALTPPALPAPGRETTADATRDTATARRTTRVLDVGTGSGPAALAAARAGARVVGVDLEPGLLRTARSRARGLAPTDGTVRFVAGDALALPFAADTFDLALSTFGVMFAPEPAKVCAELVRVTRPGGLIAVASWTPSGIMGRIAPTVRRHLGPEPDGTPSPTDWGDPARISSWFAGLPVTFETRVERVRVRYPSLSHAVAAFENKPGPLRRHRAALEAARRWQHARADLAALFALHNRADDDALAFDAPYLLLLARVGTPSRTPTAPLTGLPDAADLPAVRAPRGSRAH</sequence>
<dbReference type="GO" id="GO:0032259">
    <property type="term" value="P:methylation"/>
    <property type="evidence" value="ECO:0007669"/>
    <property type="project" value="UniProtKB-KW"/>
</dbReference>
<keyword evidence="1 6" id="KW-0489">Methyltransferase</keyword>
<feature type="region of interest" description="Disordered" evidence="4">
    <location>
        <begin position="34"/>
        <end position="55"/>
    </location>
</feature>
<organism evidence="6 7">
    <name type="scientific">Streptomyces tsukubensis (strain DSM 42081 / NBRC 108919 / NRRL 18488 / 9993)</name>
    <dbReference type="NCBI Taxonomy" id="1114943"/>
    <lineage>
        <taxon>Bacteria</taxon>
        <taxon>Bacillati</taxon>
        <taxon>Actinomycetota</taxon>
        <taxon>Actinomycetes</taxon>
        <taxon>Kitasatosporales</taxon>
        <taxon>Streptomycetaceae</taxon>
        <taxon>Streptomyces</taxon>
    </lineage>
</organism>
<dbReference type="InterPro" id="IPR029063">
    <property type="entry name" value="SAM-dependent_MTases_sf"/>
</dbReference>
<evidence type="ECO:0000256" key="2">
    <source>
        <dbReference type="ARBA" id="ARBA00022679"/>
    </source>
</evidence>
<dbReference type="SUPFAM" id="SSF53335">
    <property type="entry name" value="S-adenosyl-L-methionine-dependent methyltransferases"/>
    <property type="match status" value="1"/>
</dbReference>
<dbReference type="PANTHER" id="PTHR43464">
    <property type="entry name" value="METHYLTRANSFERASE"/>
    <property type="match status" value="1"/>
</dbReference>
<dbReference type="Pfam" id="PF08241">
    <property type="entry name" value="Methyltransf_11"/>
    <property type="match status" value="1"/>
</dbReference>
<evidence type="ECO:0000259" key="5">
    <source>
        <dbReference type="Pfam" id="PF08241"/>
    </source>
</evidence>
<dbReference type="CDD" id="cd02440">
    <property type="entry name" value="AdoMet_MTases"/>
    <property type="match status" value="1"/>
</dbReference>
<feature type="domain" description="Methyltransferase type 11" evidence="5">
    <location>
        <begin position="63"/>
        <end position="160"/>
    </location>
</feature>
<keyword evidence="7" id="KW-1185">Reference proteome</keyword>
<evidence type="ECO:0000256" key="1">
    <source>
        <dbReference type="ARBA" id="ARBA00022603"/>
    </source>
</evidence>
<dbReference type="Gene3D" id="3.40.50.150">
    <property type="entry name" value="Vaccinia Virus protein VP39"/>
    <property type="match status" value="1"/>
</dbReference>
<proteinExistence type="predicted"/>
<dbReference type="RefSeq" id="WP_006351089.1">
    <property type="nucleotide sequence ID" value="NZ_CP029159.1"/>
</dbReference>
<dbReference type="AlphaFoldDB" id="I2MT50"/>
<protein>
    <submittedName>
        <fullName evidence="6">Class I SAM-dependent methyltransferase</fullName>
    </submittedName>
</protein>
<feature type="region of interest" description="Disordered" evidence="4">
    <location>
        <begin position="294"/>
        <end position="319"/>
    </location>
</feature>